<evidence type="ECO:0000256" key="1">
    <source>
        <dbReference type="SAM" id="MobiDB-lite"/>
    </source>
</evidence>
<dbReference type="Pfam" id="PF07793">
    <property type="entry name" value="DUF1631"/>
    <property type="match status" value="2"/>
</dbReference>
<dbReference type="AlphaFoldDB" id="A0A2U1CZK4"/>
<gene>
    <name evidence="2" type="ORF">C8D92_102266</name>
</gene>
<sequence>MDAFNRTCCNGWSMPPIPGFEGIGISEGNAVFMHAPDQTPESQADVVDAILEGLRVPELPYPAGRTLPEDAADWTQILRESWQGQHDARVIELLRQDERLWSVRQVNAAYLADRVMDVFLSTSGLHPSLVTRAARLRFLLAWQVNRSGALALSHDNPIHDWLDGLVSLRGWSDSGGRSARQLLRRLDDLMPAVDECFGTGETTALTRFVNEWAEDQRRRQSRIGKLRQRLLETEQGASRQRAADQTARALIGRAIRDRRLPTVILDFIHHIWLPLLRQAIWSQGMESDSARRASRLLEWLVWIGDPTLSDGDRQRLYHVGEKLTDHLSEIGQQILGKPLDRQTLSGLDELLVARIRGESPALETADAGDFDLRWLNPEAVDPARVDALSHQWYVSGSGADEQRRYFFAYLEPSSDVLWTNGEGVKLGVMAWDAFESALERGELKPLPAVTPFGQVVREAVQALGQVLATQKRQREEARRQARERAEAIRRKKEEETRRREAEEQARREAEEKRVAVEAAERQAAEEAEAARQEEAARKEIREAISKLKLGAWIERSSAGADPTKLKLAVRINASRKLVFVDRLGLNRTEMTETDLEERIYEGSARLLSQEAEFEDTLSRVVGRIRVGR</sequence>
<dbReference type="InterPro" id="IPR012434">
    <property type="entry name" value="DUF1631"/>
</dbReference>
<dbReference type="EMBL" id="QEKQ01000002">
    <property type="protein sequence ID" value="PVY78226.1"/>
    <property type="molecule type" value="Genomic_DNA"/>
</dbReference>
<organism evidence="2 3">
    <name type="scientific">Tamilnaduibacter salinus</name>
    <dbReference type="NCBI Taxonomy" id="1484056"/>
    <lineage>
        <taxon>Bacteria</taxon>
        <taxon>Pseudomonadati</taxon>
        <taxon>Pseudomonadota</taxon>
        <taxon>Gammaproteobacteria</taxon>
        <taxon>Pseudomonadales</taxon>
        <taxon>Marinobacteraceae</taxon>
        <taxon>Tamilnaduibacter</taxon>
    </lineage>
</organism>
<proteinExistence type="predicted"/>
<feature type="region of interest" description="Disordered" evidence="1">
    <location>
        <begin position="468"/>
        <end position="513"/>
    </location>
</feature>
<evidence type="ECO:0000313" key="2">
    <source>
        <dbReference type="EMBL" id="PVY78226.1"/>
    </source>
</evidence>
<accession>A0A2U1CZK4</accession>
<name>A0A2U1CZK4_9GAMM</name>
<evidence type="ECO:0000313" key="3">
    <source>
        <dbReference type="Proteomes" id="UP000245887"/>
    </source>
</evidence>
<feature type="compositionally biased region" description="Basic and acidic residues" evidence="1">
    <location>
        <begin position="472"/>
        <end position="513"/>
    </location>
</feature>
<comment type="caution">
    <text evidence="2">The sequence shown here is derived from an EMBL/GenBank/DDBJ whole genome shotgun (WGS) entry which is preliminary data.</text>
</comment>
<protein>
    <submittedName>
        <fullName evidence="2">Uncharacterized protein DUF1631</fullName>
    </submittedName>
</protein>
<dbReference type="Proteomes" id="UP000245887">
    <property type="component" value="Unassembled WGS sequence"/>
</dbReference>
<reference evidence="2 3" key="1">
    <citation type="submission" date="2018-04" db="EMBL/GenBank/DDBJ databases">
        <title>Genomic Encyclopedia of Type Strains, Phase IV (KMG-IV): sequencing the most valuable type-strain genomes for metagenomic binning, comparative biology and taxonomic classification.</title>
        <authorList>
            <person name="Goeker M."/>
        </authorList>
    </citation>
    <scope>NUCLEOTIDE SEQUENCE [LARGE SCALE GENOMIC DNA]</scope>
    <source>
        <strain evidence="2 3">DSM 28688</strain>
    </source>
</reference>